<feature type="signal peptide" evidence="2">
    <location>
        <begin position="1"/>
        <end position="28"/>
    </location>
</feature>
<evidence type="ECO:0000313" key="5">
    <source>
        <dbReference type="Proteomes" id="UP000886602"/>
    </source>
</evidence>
<dbReference type="SUPFAM" id="SSF55961">
    <property type="entry name" value="Bet v1-like"/>
    <property type="match status" value="1"/>
</dbReference>
<dbReference type="AlphaFoldDB" id="A0A9D7IHV3"/>
<evidence type="ECO:0000256" key="1">
    <source>
        <dbReference type="ARBA" id="ARBA00008918"/>
    </source>
</evidence>
<reference evidence="4" key="1">
    <citation type="submission" date="2020-10" db="EMBL/GenBank/DDBJ databases">
        <title>Connecting structure to function with the recovery of over 1000 high-quality activated sludge metagenome-assembled genomes encoding full-length rRNA genes using long-read sequencing.</title>
        <authorList>
            <person name="Singleton C.M."/>
            <person name="Petriglieri F."/>
            <person name="Kristensen J.M."/>
            <person name="Kirkegaard R.H."/>
            <person name="Michaelsen T.Y."/>
            <person name="Andersen M.H."/>
            <person name="Karst S.M."/>
            <person name="Dueholm M.S."/>
            <person name="Nielsen P.H."/>
            <person name="Albertsen M."/>
        </authorList>
    </citation>
    <scope>NUCLEOTIDE SEQUENCE</scope>
    <source>
        <strain evidence="4">EsbW_18-Q3-R4-48_MAXAC.044</strain>
    </source>
</reference>
<organism evidence="4 5">
    <name type="scientific">Candidatus Propionivibrio dominans</name>
    <dbReference type="NCBI Taxonomy" id="2954373"/>
    <lineage>
        <taxon>Bacteria</taxon>
        <taxon>Pseudomonadati</taxon>
        <taxon>Pseudomonadota</taxon>
        <taxon>Betaproteobacteria</taxon>
        <taxon>Rhodocyclales</taxon>
        <taxon>Rhodocyclaceae</taxon>
        <taxon>Propionivibrio</taxon>
    </lineage>
</organism>
<feature type="domain" description="Coenzyme Q-binding protein COQ10 START" evidence="3">
    <location>
        <begin position="53"/>
        <end position="157"/>
    </location>
</feature>
<comment type="similarity">
    <text evidence="1">Belongs to the ribosome association toxin RatA family.</text>
</comment>
<dbReference type="InterPro" id="IPR005031">
    <property type="entry name" value="COQ10_START"/>
</dbReference>
<evidence type="ECO:0000259" key="3">
    <source>
        <dbReference type="Pfam" id="PF03364"/>
    </source>
</evidence>
<dbReference type="PROSITE" id="PS51257">
    <property type="entry name" value="PROKAR_LIPOPROTEIN"/>
    <property type="match status" value="1"/>
</dbReference>
<keyword evidence="2" id="KW-0732">Signal</keyword>
<feature type="chain" id="PRO_5039570502" evidence="2">
    <location>
        <begin position="29"/>
        <end position="189"/>
    </location>
</feature>
<protein>
    <submittedName>
        <fullName evidence="4">SRPBCC family protein</fullName>
    </submittedName>
</protein>
<evidence type="ECO:0000313" key="4">
    <source>
        <dbReference type="EMBL" id="MBK7424759.1"/>
    </source>
</evidence>
<dbReference type="InterPro" id="IPR023393">
    <property type="entry name" value="START-like_dom_sf"/>
</dbReference>
<dbReference type="Proteomes" id="UP000886602">
    <property type="component" value="Unassembled WGS sequence"/>
</dbReference>
<sequence>MLNRPHRATNFIHWLACFLLTMSCSAFGVEPEILVGIEKSGEAFIVVARINLQVPLRTAWEVLTDFDNMTGILSNLASSKVVRRNGNTLIVDQEGSAHFGIFSYSFASEREIRLEPMKRIFARQISGNAKRFESELELSQTGLITLIRYRAEVVPDSGIGRTFGGHFIQHEVEEQFTAMVAEMKRRSAP</sequence>
<comment type="caution">
    <text evidence="4">The sequence shown here is derived from an EMBL/GenBank/DDBJ whole genome shotgun (WGS) entry which is preliminary data.</text>
</comment>
<dbReference type="Gene3D" id="3.30.530.20">
    <property type="match status" value="1"/>
</dbReference>
<name>A0A9D7IHV3_9RHOO</name>
<dbReference type="EMBL" id="JADJNC010000047">
    <property type="protein sequence ID" value="MBK7424759.1"/>
    <property type="molecule type" value="Genomic_DNA"/>
</dbReference>
<dbReference type="Pfam" id="PF03364">
    <property type="entry name" value="Polyketide_cyc"/>
    <property type="match status" value="1"/>
</dbReference>
<evidence type="ECO:0000256" key="2">
    <source>
        <dbReference type="SAM" id="SignalP"/>
    </source>
</evidence>
<proteinExistence type="inferred from homology"/>
<gene>
    <name evidence="4" type="ORF">IPJ48_17685</name>
</gene>
<accession>A0A9D7IHV3</accession>